<reference evidence="2 3" key="1">
    <citation type="submission" date="2023-08" db="EMBL/GenBank/DDBJ databases">
        <title>Black Yeasts Isolated from many extreme environments.</title>
        <authorList>
            <person name="Coleine C."/>
            <person name="Stajich J.E."/>
            <person name="Selbmann L."/>
        </authorList>
    </citation>
    <scope>NUCLEOTIDE SEQUENCE [LARGE SCALE GENOMIC DNA]</scope>
    <source>
        <strain evidence="2 3">CCFEE 5885</strain>
    </source>
</reference>
<feature type="region of interest" description="Disordered" evidence="1">
    <location>
        <begin position="483"/>
        <end position="503"/>
    </location>
</feature>
<feature type="region of interest" description="Disordered" evidence="1">
    <location>
        <begin position="119"/>
        <end position="282"/>
    </location>
</feature>
<protein>
    <submittedName>
        <fullName evidence="2">Uncharacterized protein</fullName>
    </submittedName>
</protein>
<feature type="compositionally biased region" description="Polar residues" evidence="1">
    <location>
        <begin position="139"/>
        <end position="161"/>
    </location>
</feature>
<evidence type="ECO:0000313" key="3">
    <source>
        <dbReference type="Proteomes" id="UP001345013"/>
    </source>
</evidence>
<keyword evidence="3" id="KW-1185">Reference proteome</keyword>
<name>A0ABR0KMF3_9EURO</name>
<gene>
    <name evidence="2" type="ORF">LTR24_000835</name>
</gene>
<feature type="compositionally biased region" description="Basic residues" evidence="1">
    <location>
        <begin position="483"/>
        <end position="495"/>
    </location>
</feature>
<feature type="compositionally biased region" description="Basic and acidic residues" evidence="1">
    <location>
        <begin position="205"/>
        <end position="215"/>
    </location>
</feature>
<feature type="region of interest" description="Disordered" evidence="1">
    <location>
        <begin position="679"/>
        <end position="700"/>
    </location>
</feature>
<feature type="compositionally biased region" description="Low complexity" evidence="1">
    <location>
        <begin position="239"/>
        <end position="250"/>
    </location>
</feature>
<accession>A0ABR0KMF3</accession>
<dbReference type="EMBL" id="JAVRRG010000006">
    <property type="protein sequence ID" value="KAK5100689.1"/>
    <property type="molecule type" value="Genomic_DNA"/>
</dbReference>
<dbReference type="Proteomes" id="UP001345013">
    <property type="component" value="Unassembled WGS sequence"/>
</dbReference>
<organism evidence="2 3">
    <name type="scientific">Lithohypha guttulata</name>
    <dbReference type="NCBI Taxonomy" id="1690604"/>
    <lineage>
        <taxon>Eukaryota</taxon>
        <taxon>Fungi</taxon>
        <taxon>Dikarya</taxon>
        <taxon>Ascomycota</taxon>
        <taxon>Pezizomycotina</taxon>
        <taxon>Eurotiomycetes</taxon>
        <taxon>Chaetothyriomycetidae</taxon>
        <taxon>Chaetothyriales</taxon>
        <taxon>Trichomeriaceae</taxon>
        <taxon>Lithohypha</taxon>
    </lineage>
</organism>
<sequence length="738" mass="80035">MAASRDSFELLKLGVDTDHDFATTPLRVIRTTVDSCSLNVYASIKTLSSRQISTRAQLIGISSDGLTVRVGNQIFLSQPAHATSELEPFSPKEFSLHLEEVEQHGRYVFVTSRQKVLTMPSVSDQTSGGGNEPERRKATNGNQRPSGINIDYQENNATTANKGPEAVKHSQDSSESSDDADSEPNSEPLTEDADISAYESWSEASTEHSEDEIVPKIRPGLAPGNISRMGTSTTDEDSTSAAHSGSSGSDSEGHPTASSSESEPFEAENIRFAATTMDDEETDRMFGQIYVNDRDAPVSESDDNNGDYPPDGFWEDDGYDLFAGDDDFDGFQAMQSDSEECSDCGEDANACAIPAPESTTEGETQAENEGGLMLGTPLAQIHVYDVQTSDEDGLPTRVFRYACPTVTMPLLSSSPPAAHHTKPLVVWPLGDGKLLFADYVGNTYFIKTTKVSRMWSQHISITPRFSIDGSHLHIAIVEKHGRPPLRPRKVKKGQAKQKDSAKAKETTKYDLVVLTYRLSKRKTTRAPPMLVHREHVCLGPSKGTAPNCTWSDDVLFVSCIADNDQLEVYRVKPFTTRQIGNNTGVGQESSTTDAVVRLSIQLPTWAAGCHVRYIPADASGGKARILVAGATQHLKLVKVSKSDAEHNGAVTAVNQGAIGPGPADRIEGSDAAKTLERVRDANKTQSDTVSDSAEAEARPQPNMMVTLLVEGECAGRWFTQKSDDLPVDATEASRWTKI</sequence>
<proteinExistence type="predicted"/>
<comment type="caution">
    <text evidence="2">The sequence shown here is derived from an EMBL/GenBank/DDBJ whole genome shotgun (WGS) entry which is preliminary data.</text>
</comment>
<evidence type="ECO:0000313" key="2">
    <source>
        <dbReference type="EMBL" id="KAK5100689.1"/>
    </source>
</evidence>
<evidence type="ECO:0000256" key="1">
    <source>
        <dbReference type="SAM" id="MobiDB-lite"/>
    </source>
</evidence>
<feature type="compositionally biased region" description="Acidic residues" evidence="1">
    <location>
        <begin position="175"/>
        <end position="194"/>
    </location>
</feature>